<dbReference type="InterPro" id="IPR045761">
    <property type="entry name" value="ODP_dom"/>
</dbReference>
<dbReference type="PANTHER" id="PTHR43041:SF1">
    <property type="entry name" value="METALLO-BETA-LACTAMASE DOMAIN-CONTAINING PROTEIN"/>
    <property type="match status" value="1"/>
</dbReference>
<name>A0AB39USN8_9GAMM</name>
<dbReference type="Pfam" id="PF19583">
    <property type="entry name" value="ODP"/>
    <property type="match status" value="1"/>
</dbReference>
<dbReference type="AlphaFoldDB" id="A0AB39USN8"/>
<organism evidence="2">
    <name type="scientific">Thermohahella caldifontis</name>
    <dbReference type="NCBI Taxonomy" id="3142973"/>
    <lineage>
        <taxon>Bacteria</taxon>
        <taxon>Pseudomonadati</taxon>
        <taxon>Pseudomonadota</taxon>
        <taxon>Gammaproteobacteria</taxon>
        <taxon>Oceanospirillales</taxon>
        <taxon>Hahellaceae</taxon>
        <taxon>Thermohahella</taxon>
    </lineage>
</organism>
<evidence type="ECO:0000259" key="1">
    <source>
        <dbReference type="Pfam" id="PF19583"/>
    </source>
</evidence>
<protein>
    <recommendedName>
        <fullName evidence="1">ODP domain-containing protein</fullName>
    </recommendedName>
</protein>
<evidence type="ECO:0000313" key="2">
    <source>
        <dbReference type="EMBL" id="XDT71242.1"/>
    </source>
</evidence>
<dbReference type="SUPFAM" id="SSF56281">
    <property type="entry name" value="Metallo-hydrolase/oxidoreductase"/>
    <property type="match status" value="1"/>
</dbReference>
<dbReference type="KEGG" id="tcd:AAIA72_10540"/>
<dbReference type="Gene3D" id="3.60.15.10">
    <property type="entry name" value="Ribonuclease Z/Hydroxyacylglutathione hydrolase-like"/>
    <property type="match status" value="1"/>
</dbReference>
<dbReference type="RefSeq" id="WP_369600280.1">
    <property type="nucleotide sequence ID" value="NZ_CP154858.1"/>
</dbReference>
<accession>A0AB39USN8</accession>
<feature type="domain" description="ODP" evidence="1">
    <location>
        <begin position="2"/>
        <end position="45"/>
    </location>
</feature>
<gene>
    <name evidence="2" type="ORF">AAIA72_10540</name>
</gene>
<proteinExistence type="predicted"/>
<reference evidence="2" key="1">
    <citation type="submission" date="2024-05" db="EMBL/GenBank/DDBJ databases">
        <title>Genome sequencing of novel strain.</title>
        <authorList>
            <person name="Ganbat D."/>
            <person name="Ganbat S."/>
            <person name="Lee S.-J."/>
        </authorList>
    </citation>
    <scope>NUCLEOTIDE SEQUENCE</scope>
    <source>
        <strain evidence="2">SMD15-11</strain>
    </source>
</reference>
<dbReference type="EMBL" id="CP154858">
    <property type="protein sequence ID" value="XDT71242.1"/>
    <property type="molecule type" value="Genomic_DNA"/>
</dbReference>
<sequence length="75" mass="9306">MEDFNAHIRHMEYFHKRWMPSNFAKNDWIKRVRQLDIEYLAPQHGRIFRGDDVKRFLDWFERLEVGIGVQASYRH</sequence>
<dbReference type="InterPro" id="IPR036866">
    <property type="entry name" value="RibonucZ/Hydroxyglut_hydro"/>
</dbReference>
<dbReference type="PANTHER" id="PTHR43041">
    <property type="entry name" value="HYDROLASE, METALLO-BETA-LACTAMASE SUPERFAMILY"/>
    <property type="match status" value="1"/>
</dbReference>